<sequence>MWFDILEFLNYAQLPWTLDPNDLKYRAERKIEDAKEYFKNGGWMDPTEIKGRVCDIWPQHVPDDRIIVEGRHRLVAALQLGETYAPFSVPKELVEDLKSNIKTVDVID</sequence>
<gene>
    <name evidence="1" type="ORF">LCGC14_1976220</name>
</gene>
<proteinExistence type="predicted"/>
<protein>
    <recommendedName>
        <fullName evidence="2">ParB/Sulfiredoxin domain-containing protein</fullName>
    </recommendedName>
</protein>
<evidence type="ECO:0000313" key="1">
    <source>
        <dbReference type="EMBL" id="KKL83290.1"/>
    </source>
</evidence>
<name>A0A0F9HNP7_9ZZZZ</name>
<comment type="caution">
    <text evidence="1">The sequence shown here is derived from an EMBL/GenBank/DDBJ whole genome shotgun (WGS) entry which is preliminary data.</text>
</comment>
<dbReference type="EMBL" id="LAZR01022023">
    <property type="protein sequence ID" value="KKL83290.1"/>
    <property type="molecule type" value="Genomic_DNA"/>
</dbReference>
<reference evidence="1" key="1">
    <citation type="journal article" date="2015" name="Nature">
        <title>Complex archaea that bridge the gap between prokaryotes and eukaryotes.</title>
        <authorList>
            <person name="Spang A."/>
            <person name="Saw J.H."/>
            <person name="Jorgensen S.L."/>
            <person name="Zaremba-Niedzwiedzka K."/>
            <person name="Martijn J."/>
            <person name="Lind A.E."/>
            <person name="van Eijk R."/>
            <person name="Schleper C."/>
            <person name="Guy L."/>
            <person name="Ettema T.J."/>
        </authorList>
    </citation>
    <scope>NUCLEOTIDE SEQUENCE</scope>
</reference>
<organism evidence="1">
    <name type="scientific">marine sediment metagenome</name>
    <dbReference type="NCBI Taxonomy" id="412755"/>
    <lineage>
        <taxon>unclassified sequences</taxon>
        <taxon>metagenomes</taxon>
        <taxon>ecological metagenomes</taxon>
    </lineage>
</organism>
<dbReference type="AlphaFoldDB" id="A0A0F9HNP7"/>
<accession>A0A0F9HNP7</accession>
<evidence type="ECO:0008006" key="2">
    <source>
        <dbReference type="Google" id="ProtNLM"/>
    </source>
</evidence>